<reference evidence="2" key="1">
    <citation type="submission" date="2019-01" db="EMBL/GenBank/DDBJ databases">
        <title>Draft genome sequences of three monokaryotic isolates of the white-rot basidiomycete fungus Dichomitus squalens.</title>
        <authorList>
            <consortium name="DOE Joint Genome Institute"/>
            <person name="Lopez S.C."/>
            <person name="Andreopoulos B."/>
            <person name="Pangilinan J."/>
            <person name="Lipzen A."/>
            <person name="Riley R."/>
            <person name="Ahrendt S."/>
            <person name="Ng V."/>
            <person name="Barry K."/>
            <person name="Daum C."/>
            <person name="Grigoriev I.V."/>
            <person name="Hilden K.S."/>
            <person name="Makela M.R."/>
            <person name="de Vries R.P."/>
        </authorList>
    </citation>
    <scope>NUCLEOTIDE SEQUENCE [LARGE SCALE GENOMIC DNA]</scope>
    <source>
        <strain evidence="2">OM18370.1</strain>
    </source>
</reference>
<dbReference type="OrthoDB" id="276239at2759"/>
<dbReference type="EMBL" id="ML143706">
    <property type="protein sequence ID" value="TBU21147.1"/>
    <property type="molecule type" value="Genomic_DNA"/>
</dbReference>
<feature type="region of interest" description="Disordered" evidence="1">
    <location>
        <begin position="57"/>
        <end position="85"/>
    </location>
</feature>
<dbReference type="Proteomes" id="UP000292957">
    <property type="component" value="Unassembled WGS sequence"/>
</dbReference>
<name>A0A4Q9M4H9_9APHY</name>
<accession>A0A4Q9M4H9</accession>
<evidence type="ECO:0000256" key="1">
    <source>
        <dbReference type="SAM" id="MobiDB-lite"/>
    </source>
</evidence>
<dbReference type="EMBL" id="ML143636">
    <property type="protein sequence ID" value="TBU21278.1"/>
    <property type="molecule type" value="Genomic_DNA"/>
</dbReference>
<proteinExistence type="predicted"/>
<feature type="compositionally biased region" description="Low complexity" evidence="1">
    <location>
        <begin position="66"/>
        <end position="79"/>
    </location>
</feature>
<sequence length="163" mass="17864">MTAKSHEDVIWQFLNQAKELQDSEANVVVRLDLDVEEPLEHALARVVGAPVKYLGKEQPDKERMGQSLAAAQQQPPASSKQRESLHRYNGILAEVDVQGAVGSAGAAADPTSDARKFWDKAAKANSAMAASRAYSESLPKRPHQRRTNVSDVGWITGVRWVYG</sequence>
<evidence type="ECO:0000313" key="2">
    <source>
        <dbReference type="EMBL" id="TBU21147.1"/>
    </source>
</evidence>
<evidence type="ECO:0000313" key="3">
    <source>
        <dbReference type="EMBL" id="TBU21278.1"/>
    </source>
</evidence>
<organism evidence="2">
    <name type="scientific">Dichomitus squalens</name>
    <dbReference type="NCBI Taxonomy" id="114155"/>
    <lineage>
        <taxon>Eukaryota</taxon>
        <taxon>Fungi</taxon>
        <taxon>Dikarya</taxon>
        <taxon>Basidiomycota</taxon>
        <taxon>Agaricomycotina</taxon>
        <taxon>Agaricomycetes</taxon>
        <taxon>Polyporales</taxon>
        <taxon>Polyporaceae</taxon>
        <taxon>Dichomitus</taxon>
    </lineage>
</organism>
<dbReference type="AlphaFoldDB" id="A0A4Q9M4H9"/>
<protein>
    <submittedName>
        <fullName evidence="2">Uncharacterized protein</fullName>
    </submittedName>
</protein>
<gene>
    <name evidence="3" type="ORF">BD311DRAFT_678793</name>
    <name evidence="2" type="ORF">BD311DRAFT_812618</name>
</gene>